<feature type="domain" description="Dihydroorotase catalytic" evidence="8">
    <location>
        <begin position="58"/>
        <end position="191"/>
    </location>
</feature>
<feature type="compositionally biased region" description="Basic and acidic residues" evidence="7">
    <location>
        <begin position="312"/>
        <end position="323"/>
    </location>
</feature>
<reference evidence="10" key="2">
    <citation type="submission" date="2018-05" db="EMBL/GenBank/DDBJ databases">
        <authorList>
            <person name="Ferrari B."/>
        </authorList>
    </citation>
    <scope>NUCLEOTIDE SEQUENCE</scope>
    <source>
        <strain evidence="10">RRmetagenome_bin12</strain>
    </source>
</reference>
<comment type="cofactor">
    <cofactor evidence="1">
        <name>Zn(2+)</name>
        <dbReference type="ChEBI" id="CHEBI:29105"/>
    </cofactor>
</comment>
<comment type="caution">
    <text evidence="10">The sequence shown here is derived from an EMBL/GenBank/DDBJ whole genome shotgun (WGS) entry which is preliminary data.</text>
</comment>
<evidence type="ECO:0000256" key="4">
    <source>
        <dbReference type="ARBA" id="ARBA00022723"/>
    </source>
</evidence>
<dbReference type="GO" id="GO:0006221">
    <property type="term" value="P:pyrimidine nucleotide biosynthetic process"/>
    <property type="evidence" value="ECO:0007669"/>
    <property type="project" value="UniProtKB-KW"/>
</dbReference>
<dbReference type="InterPro" id="IPR004722">
    <property type="entry name" value="DHOase"/>
</dbReference>
<feature type="region of interest" description="Disordered" evidence="7">
    <location>
        <begin position="309"/>
        <end position="328"/>
    </location>
</feature>
<dbReference type="AlphaFoldDB" id="A0A2W5ZBE6"/>
<dbReference type="PANTHER" id="PTHR43668">
    <property type="entry name" value="ALLANTOINASE"/>
    <property type="match status" value="1"/>
</dbReference>
<evidence type="ECO:0000259" key="8">
    <source>
        <dbReference type="Pfam" id="PF12890"/>
    </source>
</evidence>
<dbReference type="SUPFAM" id="SSF51556">
    <property type="entry name" value="Metallo-dependent hydrolases"/>
    <property type="match status" value="1"/>
</dbReference>
<dbReference type="SUPFAM" id="SSF51338">
    <property type="entry name" value="Composite domain of metallo-dependent hydrolases"/>
    <property type="match status" value="1"/>
</dbReference>
<dbReference type="Proteomes" id="UP000248724">
    <property type="component" value="Unassembled WGS sequence"/>
</dbReference>
<accession>A0A2W5ZBE6</accession>
<evidence type="ECO:0000256" key="7">
    <source>
        <dbReference type="SAM" id="MobiDB-lite"/>
    </source>
</evidence>
<dbReference type="PANTHER" id="PTHR43668:SF2">
    <property type="entry name" value="ALLANTOINASE"/>
    <property type="match status" value="1"/>
</dbReference>
<dbReference type="InterPro" id="IPR032466">
    <property type="entry name" value="Metal_Hydrolase"/>
</dbReference>
<name>A0A2W5ZBE6_9BACT</name>
<evidence type="ECO:0000256" key="2">
    <source>
        <dbReference type="ARBA" id="ARBA00002368"/>
    </source>
</evidence>
<dbReference type="GO" id="GO:0006145">
    <property type="term" value="P:purine nucleobase catabolic process"/>
    <property type="evidence" value="ECO:0007669"/>
    <property type="project" value="TreeGrafter"/>
</dbReference>
<dbReference type="InterPro" id="IPR050138">
    <property type="entry name" value="DHOase/Allantoinase_Hydrolase"/>
</dbReference>
<dbReference type="RefSeq" id="WP_337313648.1">
    <property type="nucleotide sequence ID" value="NZ_JAEKNS010000145.1"/>
</dbReference>
<dbReference type="PROSITE" id="PS00482">
    <property type="entry name" value="DIHYDROOROTASE_1"/>
    <property type="match status" value="1"/>
</dbReference>
<keyword evidence="4" id="KW-0479">Metal-binding</keyword>
<dbReference type="InterPro" id="IPR002195">
    <property type="entry name" value="Dihydroorotase_CS"/>
</dbReference>
<keyword evidence="6" id="KW-0665">Pyrimidine biosynthesis</keyword>
<comment type="similarity">
    <text evidence="3">Belongs to the metallo-dependent hydrolases superfamily. DHOase family. Class I DHOase subfamily.</text>
</comment>
<evidence type="ECO:0000256" key="3">
    <source>
        <dbReference type="ARBA" id="ARBA00010286"/>
    </source>
</evidence>
<dbReference type="Gene3D" id="3.20.20.140">
    <property type="entry name" value="Metal-dependent hydrolases"/>
    <property type="match status" value="1"/>
</dbReference>
<dbReference type="EMBL" id="JAEKNS010000145">
    <property type="protein sequence ID" value="MBJ7596009.1"/>
    <property type="molecule type" value="Genomic_DNA"/>
</dbReference>
<comment type="function">
    <text evidence="2">Catalyzes the reversible cyclization of carbamoyl aspartate to dihydroorotate.</text>
</comment>
<dbReference type="PROSITE" id="PS00483">
    <property type="entry name" value="DIHYDROOROTASE_2"/>
    <property type="match status" value="1"/>
</dbReference>
<dbReference type="CDD" id="cd01317">
    <property type="entry name" value="DHOase_IIa"/>
    <property type="match status" value="1"/>
</dbReference>
<dbReference type="GO" id="GO:0004038">
    <property type="term" value="F:allantoinase activity"/>
    <property type="evidence" value="ECO:0007669"/>
    <property type="project" value="TreeGrafter"/>
</dbReference>
<gene>
    <name evidence="10" type="ORF">DLM65_03250</name>
    <name evidence="9" type="ORF">JF886_14355</name>
</gene>
<dbReference type="Pfam" id="PF12890">
    <property type="entry name" value="DHOase"/>
    <property type="match status" value="1"/>
</dbReference>
<evidence type="ECO:0000313" key="11">
    <source>
        <dbReference type="Proteomes" id="UP000248724"/>
    </source>
</evidence>
<organism evidence="10 11">
    <name type="scientific">Candidatus Aeolococcus gillhamiae</name>
    <dbReference type="NCBI Taxonomy" id="3127015"/>
    <lineage>
        <taxon>Bacteria</taxon>
        <taxon>Bacillati</taxon>
        <taxon>Candidatus Dormiibacterota</taxon>
        <taxon>Candidatus Dormibacteria</taxon>
        <taxon>Candidatus Aeolococcales</taxon>
        <taxon>Candidatus Aeolococcaceae</taxon>
        <taxon>Candidatus Aeolococcus</taxon>
    </lineage>
</organism>
<protein>
    <submittedName>
        <fullName evidence="10">Dihydroorotase</fullName>
    </submittedName>
</protein>
<reference evidence="10 11" key="1">
    <citation type="journal article" date="2017" name="Nature">
        <title>Atmospheric trace gases support primary production in Antarctic desert surface soil.</title>
        <authorList>
            <person name="Ji M."/>
            <person name="Greening C."/>
            <person name="Vanwonterghem I."/>
            <person name="Carere C.R."/>
            <person name="Bay S.K."/>
            <person name="Steen J.A."/>
            <person name="Montgomery K."/>
            <person name="Lines T."/>
            <person name="Beardall J."/>
            <person name="van Dorst J."/>
            <person name="Snape I."/>
            <person name="Stott M.B."/>
            <person name="Hugenholtz P."/>
            <person name="Ferrari B.C."/>
        </authorList>
    </citation>
    <scope>NUCLEOTIDE SEQUENCE [LARGE SCALE GENOMIC DNA]</scope>
    <source>
        <strain evidence="10">RRmetagenome_bin12</strain>
    </source>
</reference>
<dbReference type="EMBL" id="QHBU01000059">
    <property type="protein sequence ID" value="PZR82742.1"/>
    <property type="molecule type" value="Genomic_DNA"/>
</dbReference>
<accession>A0A934JZ55</accession>
<sequence length="449" mass="47275">MNCILRGVRVIDPSNGIDLTGQDVWLSEGRIIAMYRSIDEGTVPVIDLTRAPGQAPCILAPGFTDLHVHLREPGDEPAETVQTGARAAAAGGFTRIVAMANTDPPVDTPERIAEARARATGAPIEVMVVAAATRGLDGAEIVDVPRCAAAGAVAFSDDGRNAAPIPVLTELLRRAADVSRTVLVHPEDEAMIAARNHGGGPVTRAVDRPEDAETSAVRAALEALRTAGRGRLHLQHLSTAASVELVRQARSDGLAVTAEATPHHLAMWLPAAEVPDPPALLKVNPPLRAERDRDALIQGLREGVIDAVATDHAPHRADQKRGDPATTAPGMIGLETALAACITLGGMHGDWIPVLLERLTTGPHRILGDAVTGRPPRLRVGEAATCVLFDPAAEWTVGDSAGFSLSQNTPLRGTRLRGRVMLTIRDGGIVHHDDRLLPWPAQLVEAAGA</sequence>
<evidence type="ECO:0000313" key="10">
    <source>
        <dbReference type="EMBL" id="PZR82742.1"/>
    </source>
</evidence>
<keyword evidence="5" id="KW-0378">Hydrolase</keyword>
<evidence type="ECO:0000256" key="6">
    <source>
        <dbReference type="ARBA" id="ARBA00022975"/>
    </source>
</evidence>
<evidence type="ECO:0000313" key="12">
    <source>
        <dbReference type="Proteomes" id="UP000606991"/>
    </source>
</evidence>
<dbReference type="GO" id="GO:0005737">
    <property type="term" value="C:cytoplasm"/>
    <property type="evidence" value="ECO:0007669"/>
    <property type="project" value="TreeGrafter"/>
</dbReference>
<evidence type="ECO:0000313" key="9">
    <source>
        <dbReference type="EMBL" id="MBJ7596009.1"/>
    </source>
</evidence>
<evidence type="ECO:0000256" key="1">
    <source>
        <dbReference type="ARBA" id="ARBA00001947"/>
    </source>
</evidence>
<dbReference type="Gene3D" id="2.30.40.10">
    <property type="entry name" value="Urease, subunit C, domain 1"/>
    <property type="match status" value="1"/>
</dbReference>
<dbReference type="GO" id="GO:0004151">
    <property type="term" value="F:dihydroorotase activity"/>
    <property type="evidence" value="ECO:0007669"/>
    <property type="project" value="InterPro"/>
</dbReference>
<dbReference type="NCBIfam" id="TIGR00857">
    <property type="entry name" value="pyrC_multi"/>
    <property type="match status" value="1"/>
</dbReference>
<proteinExistence type="inferred from homology"/>
<evidence type="ECO:0000256" key="5">
    <source>
        <dbReference type="ARBA" id="ARBA00022801"/>
    </source>
</evidence>
<dbReference type="Proteomes" id="UP000606991">
    <property type="component" value="Unassembled WGS sequence"/>
</dbReference>
<dbReference type="InterPro" id="IPR024403">
    <property type="entry name" value="DHOase_cat"/>
</dbReference>
<dbReference type="GO" id="GO:0046872">
    <property type="term" value="F:metal ion binding"/>
    <property type="evidence" value="ECO:0007669"/>
    <property type="project" value="UniProtKB-KW"/>
</dbReference>
<dbReference type="InterPro" id="IPR011059">
    <property type="entry name" value="Metal-dep_hydrolase_composite"/>
</dbReference>
<reference evidence="9 12" key="3">
    <citation type="submission" date="2020-10" db="EMBL/GenBank/DDBJ databases">
        <title>Ca. Dormibacterota MAGs.</title>
        <authorList>
            <person name="Montgomery K."/>
        </authorList>
    </citation>
    <scope>NUCLEOTIDE SEQUENCE [LARGE SCALE GENOMIC DNA]</scope>
    <source>
        <strain evidence="9">SC8812_S17_18</strain>
    </source>
</reference>